<evidence type="ECO:0000259" key="5">
    <source>
        <dbReference type="Pfam" id="PF22178"/>
    </source>
</evidence>
<organism evidence="6 7">
    <name type="scientific">Roseospira visakhapatnamensis</name>
    <dbReference type="NCBI Taxonomy" id="390880"/>
    <lineage>
        <taxon>Bacteria</taxon>
        <taxon>Pseudomonadati</taxon>
        <taxon>Pseudomonadota</taxon>
        <taxon>Alphaproteobacteria</taxon>
        <taxon>Rhodospirillales</taxon>
        <taxon>Rhodospirillaceae</taxon>
        <taxon>Roseospira</taxon>
    </lineage>
</organism>
<dbReference type="PANTHER" id="PTHR32305">
    <property type="match status" value="1"/>
</dbReference>
<proteinExistence type="inferred from homology"/>
<feature type="domain" description="Gp5/Type VI secretion system Vgr C-terminal trimerisation" evidence="5">
    <location>
        <begin position="473"/>
        <end position="584"/>
    </location>
</feature>
<dbReference type="NCBIfam" id="TIGR03361">
    <property type="entry name" value="VI_Rhs_Vgr"/>
    <property type="match status" value="1"/>
</dbReference>
<dbReference type="Gene3D" id="2.30.110.50">
    <property type="match status" value="1"/>
</dbReference>
<evidence type="ECO:0000313" key="7">
    <source>
        <dbReference type="Proteomes" id="UP000554286"/>
    </source>
</evidence>
<name>A0A7W6RBF1_9PROT</name>
<dbReference type="Gene3D" id="4.10.220.110">
    <property type="match status" value="1"/>
</dbReference>
<dbReference type="NCBIfam" id="TIGR01646">
    <property type="entry name" value="vgr_GE"/>
    <property type="match status" value="1"/>
</dbReference>
<comment type="caution">
    <text evidence="6">The sequence shown here is derived from an EMBL/GenBank/DDBJ whole genome shotgun (WGS) entry which is preliminary data.</text>
</comment>
<dbReference type="InterPro" id="IPR037026">
    <property type="entry name" value="Vgr_OB-fold_dom_sf"/>
</dbReference>
<dbReference type="InterPro" id="IPR006533">
    <property type="entry name" value="T6SS_Vgr_RhsGE"/>
</dbReference>
<dbReference type="InterPro" id="IPR054030">
    <property type="entry name" value="Gp5_Vgr_C"/>
</dbReference>
<dbReference type="GO" id="GO:0005576">
    <property type="term" value="C:extracellular region"/>
    <property type="evidence" value="ECO:0007669"/>
    <property type="project" value="UniProtKB-SubCell"/>
</dbReference>
<accession>A0A7W6RBF1</accession>
<dbReference type="SUPFAM" id="SSF69349">
    <property type="entry name" value="Phage fibre proteins"/>
    <property type="match status" value="1"/>
</dbReference>
<dbReference type="Pfam" id="PF04717">
    <property type="entry name" value="Phage_base_V"/>
    <property type="match status" value="1"/>
</dbReference>
<dbReference type="InterPro" id="IPR050708">
    <property type="entry name" value="T6SS_VgrG/RHS"/>
</dbReference>
<dbReference type="SUPFAM" id="SSF69279">
    <property type="entry name" value="Phage tail proteins"/>
    <property type="match status" value="2"/>
</dbReference>
<dbReference type="SUPFAM" id="SSF69255">
    <property type="entry name" value="gp5 N-terminal domain-like"/>
    <property type="match status" value="1"/>
</dbReference>
<feature type="domain" description="Gp5/Type VI secretion system Vgr protein OB-fold" evidence="4">
    <location>
        <begin position="388"/>
        <end position="456"/>
    </location>
</feature>
<reference evidence="6 7" key="1">
    <citation type="submission" date="2020-08" db="EMBL/GenBank/DDBJ databases">
        <title>Genome sequencing of Purple Non-Sulfur Bacteria from various extreme environments.</title>
        <authorList>
            <person name="Mayer M."/>
        </authorList>
    </citation>
    <scope>NUCLEOTIDE SEQUENCE [LARGE SCALE GENOMIC DNA]</scope>
    <source>
        <strain evidence="6 7">JA131</strain>
    </source>
</reference>
<comment type="similarity">
    <text evidence="2">Belongs to the VgrG protein family.</text>
</comment>
<dbReference type="PANTHER" id="PTHR32305:SF15">
    <property type="entry name" value="PROTEIN RHSA-RELATED"/>
    <property type="match status" value="1"/>
</dbReference>
<dbReference type="EMBL" id="JACIGK010000002">
    <property type="protein sequence ID" value="MBB4264763.1"/>
    <property type="molecule type" value="Genomic_DNA"/>
</dbReference>
<dbReference type="Pfam" id="PF05954">
    <property type="entry name" value="Phage_GPD"/>
    <property type="match status" value="1"/>
</dbReference>
<keyword evidence="7" id="KW-1185">Reference proteome</keyword>
<dbReference type="AlphaFoldDB" id="A0A7W6RBF1"/>
<evidence type="ECO:0000256" key="3">
    <source>
        <dbReference type="ARBA" id="ARBA00022525"/>
    </source>
</evidence>
<dbReference type="Gene3D" id="2.40.50.230">
    <property type="entry name" value="Gp5 N-terminal domain"/>
    <property type="match status" value="1"/>
</dbReference>
<evidence type="ECO:0000259" key="4">
    <source>
        <dbReference type="Pfam" id="PF04717"/>
    </source>
</evidence>
<dbReference type="InterPro" id="IPR006531">
    <property type="entry name" value="Gp5/Vgr_OB"/>
</dbReference>
<dbReference type="Gene3D" id="3.55.50.10">
    <property type="entry name" value="Baseplate protein-like domains"/>
    <property type="match status" value="1"/>
</dbReference>
<evidence type="ECO:0000256" key="1">
    <source>
        <dbReference type="ARBA" id="ARBA00004613"/>
    </source>
</evidence>
<comment type="subcellular location">
    <subcellularLocation>
        <location evidence="1">Secreted</location>
    </subcellularLocation>
</comment>
<dbReference type="RefSeq" id="WP_184042399.1">
    <property type="nucleotide sequence ID" value="NZ_JACIGK010000002.1"/>
</dbReference>
<evidence type="ECO:0000256" key="2">
    <source>
        <dbReference type="ARBA" id="ARBA00005558"/>
    </source>
</evidence>
<dbReference type="Proteomes" id="UP000554286">
    <property type="component" value="Unassembled WGS sequence"/>
</dbReference>
<keyword evidence="3" id="KW-0964">Secreted</keyword>
<evidence type="ECO:0000313" key="6">
    <source>
        <dbReference type="EMBL" id="MBB4264763.1"/>
    </source>
</evidence>
<dbReference type="InterPro" id="IPR017847">
    <property type="entry name" value="T6SS_RhsGE_Vgr_subset"/>
</dbReference>
<dbReference type="Pfam" id="PF22178">
    <property type="entry name" value="Gp5_trimer_C"/>
    <property type="match status" value="1"/>
</dbReference>
<gene>
    <name evidence="6" type="ORF">GGD89_000370</name>
</gene>
<sequence>MSDVVLTQDGRWLTMDSPLGADVLIPTGLAGEERLSTLFLFTVDVLSSDDAIDPATLLGKSVTVRVRRGEDLDPRPFNGIVKSMAGGPLVVHGYRAYRLEVVPTFWLLTKTSDCRIFQTQSALDIIKAVLSEGGVSALETSGVTSQPAQRDYCVQYNETDFAFVSRLLEEEGLFYTFRHEDGTHTMVLGDAPSAYAPCDDADAYYRSGGRAHADGVFAWTGGAWFRTGKVVHDDYDFEAPSTDLKAETSTVLDPADFKSWEHYEYPGRYVKKDRGSALARVRMEAEEAEYQVAEGSGAYRMFSPGQTFTLKEHPLPTVADTEHVLLSVRHQASDESHFSGGGGSSYANGFTCLPATVPFRPARKTPKAVVRGPQTAMVVGPSGEEIHTDTYGRVRCQFHWDRLGKSDEKSSCWIRVAQMWAGRQWGTLFIPRIGMEVVVEFLEGDPDRPLVTGCVYNAETMPPYTLPANKTQSGIKTRSSAKGGTADFNELRFEDKKGSEEVYVHAQKDYTRFVENDDTLTVEHDQTQTVKNNRTRTVSEGNESVTVAKGNQTITVSEGNQSVTVSQGDRTIAVSQGDQSTTVSMGDQTNTLGQGNQTNTLSQGNHTTTCSLGKITLEAMQSIELKVGANSIKIDQSGVTIKGTMVTVEGQATTTVKAPMTTVEGQGMLTLKGGVTMIN</sequence>
<protein>
    <submittedName>
        <fullName evidence="6">Type VI secretion system secreted protein VgrG</fullName>
    </submittedName>
</protein>